<reference evidence="9" key="1">
    <citation type="journal article" date="2019" name="Int. J. Syst. Evol. Microbiol.">
        <title>The Global Catalogue of Microorganisms (GCM) 10K type strain sequencing project: providing services to taxonomists for standard genome sequencing and annotation.</title>
        <authorList>
            <consortium name="The Broad Institute Genomics Platform"/>
            <consortium name="The Broad Institute Genome Sequencing Center for Infectious Disease"/>
            <person name="Wu L."/>
            <person name="Ma J."/>
        </authorList>
    </citation>
    <scope>NUCLEOTIDE SEQUENCE [LARGE SCALE GENOMIC DNA]</scope>
    <source>
        <strain evidence="9">JCM 15134</strain>
    </source>
</reference>
<dbReference type="EMBL" id="BAAAET010000005">
    <property type="protein sequence ID" value="GAA0700411.1"/>
    <property type="molecule type" value="Genomic_DNA"/>
</dbReference>
<keyword evidence="2 5" id="KW-0645">Protease</keyword>
<feature type="domain" description="Peptidase S8/S53" evidence="7">
    <location>
        <begin position="7"/>
        <end position="126"/>
    </location>
</feature>
<comment type="caution">
    <text evidence="8">The sequence shown here is derived from an EMBL/GenBank/DDBJ whole genome shotgun (WGS) entry which is preliminary data.</text>
</comment>
<organism evidence="8 9">
    <name type="scientific">Marinobacterium maritimum</name>
    <dbReference type="NCBI Taxonomy" id="500162"/>
    <lineage>
        <taxon>Bacteria</taxon>
        <taxon>Pseudomonadati</taxon>
        <taxon>Pseudomonadota</taxon>
        <taxon>Gammaproteobacteria</taxon>
        <taxon>Oceanospirillales</taxon>
        <taxon>Oceanospirillaceae</taxon>
        <taxon>Marinobacterium</taxon>
    </lineage>
</organism>
<evidence type="ECO:0000256" key="4">
    <source>
        <dbReference type="ARBA" id="ARBA00022825"/>
    </source>
</evidence>
<feature type="region of interest" description="Disordered" evidence="6">
    <location>
        <begin position="219"/>
        <end position="238"/>
    </location>
</feature>
<keyword evidence="9" id="KW-1185">Reference proteome</keyword>
<dbReference type="InterPro" id="IPR050131">
    <property type="entry name" value="Peptidase_S8_subtilisin-like"/>
</dbReference>
<dbReference type="PANTHER" id="PTHR43806">
    <property type="entry name" value="PEPTIDASE S8"/>
    <property type="match status" value="1"/>
</dbReference>
<gene>
    <name evidence="8" type="ORF">GCM10009104_31730</name>
</gene>
<evidence type="ECO:0000259" key="7">
    <source>
        <dbReference type="Pfam" id="PF00082"/>
    </source>
</evidence>
<dbReference type="Pfam" id="PF00082">
    <property type="entry name" value="Peptidase_S8"/>
    <property type="match status" value="1"/>
</dbReference>
<dbReference type="Gene3D" id="3.40.50.200">
    <property type="entry name" value="Peptidase S8/S53 domain"/>
    <property type="match status" value="1"/>
</dbReference>
<dbReference type="Proteomes" id="UP001499915">
    <property type="component" value="Unassembled WGS sequence"/>
</dbReference>
<proteinExistence type="inferred from homology"/>
<dbReference type="RefSeq" id="WP_343808251.1">
    <property type="nucleotide sequence ID" value="NZ_BAAAET010000005.1"/>
</dbReference>
<evidence type="ECO:0000313" key="8">
    <source>
        <dbReference type="EMBL" id="GAA0700411.1"/>
    </source>
</evidence>
<feature type="active site" description="Charge relay system" evidence="5">
    <location>
        <position position="46"/>
    </location>
</feature>
<keyword evidence="4 5" id="KW-0720">Serine protease</keyword>
<evidence type="ECO:0000256" key="1">
    <source>
        <dbReference type="ARBA" id="ARBA00011073"/>
    </source>
</evidence>
<feature type="compositionally biased region" description="Basic and acidic residues" evidence="6">
    <location>
        <begin position="220"/>
        <end position="238"/>
    </location>
</feature>
<sequence length="238" mass="25698">MPAEPIRIGVVDSGFSPVQSVKDSAAFVLADNQLWLAEAEPDQLGHGTRIIDIIQYLAPEAEVLSAQVFHDRFTTTAAQVAAAIDWLVEQGAQVINLSLGLRQDRDSLREACQRALKQGVILCAASPARGEPVYPSGYPGVFRMTGDARCERDQISYLETEFADFGACVRPLDDSPGQSGASLGCAHLSGHLARYLQQAHEPGLSDARQWLIAASSYQGPERRSADLRSPEHKGAQDA</sequence>
<evidence type="ECO:0000256" key="6">
    <source>
        <dbReference type="SAM" id="MobiDB-lite"/>
    </source>
</evidence>
<keyword evidence="3 5" id="KW-0378">Hydrolase</keyword>
<accession>A0ABP3TGD1</accession>
<comment type="similarity">
    <text evidence="1 5">Belongs to the peptidase S8 family.</text>
</comment>
<dbReference type="SUPFAM" id="SSF52743">
    <property type="entry name" value="Subtilisin-like"/>
    <property type="match status" value="1"/>
</dbReference>
<evidence type="ECO:0000256" key="5">
    <source>
        <dbReference type="PROSITE-ProRule" id="PRU01240"/>
    </source>
</evidence>
<evidence type="ECO:0000256" key="2">
    <source>
        <dbReference type="ARBA" id="ARBA00022670"/>
    </source>
</evidence>
<dbReference type="PROSITE" id="PS51892">
    <property type="entry name" value="SUBTILASE"/>
    <property type="match status" value="1"/>
</dbReference>
<feature type="active site" description="Charge relay system" evidence="5">
    <location>
        <position position="182"/>
    </location>
</feature>
<dbReference type="InterPro" id="IPR000209">
    <property type="entry name" value="Peptidase_S8/S53_dom"/>
</dbReference>
<evidence type="ECO:0000313" key="9">
    <source>
        <dbReference type="Proteomes" id="UP001499915"/>
    </source>
</evidence>
<evidence type="ECO:0000256" key="3">
    <source>
        <dbReference type="ARBA" id="ARBA00022801"/>
    </source>
</evidence>
<protein>
    <recommendedName>
        <fullName evidence="7">Peptidase S8/S53 domain-containing protein</fullName>
    </recommendedName>
</protein>
<feature type="active site" description="Charge relay system" evidence="5">
    <location>
        <position position="12"/>
    </location>
</feature>
<dbReference type="InterPro" id="IPR036852">
    <property type="entry name" value="Peptidase_S8/S53_dom_sf"/>
</dbReference>
<dbReference type="PANTHER" id="PTHR43806:SF11">
    <property type="entry name" value="CEREVISIN-RELATED"/>
    <property type="match status" value="1"/>
</dbReference>
<name>A0ABP3TGD1_9GAMM</name>